<feature type="transmembrane region" description="Helical" evidence="2">
    <location>
        <begin position="30"/>
        <end position="56"/>
    </location>
</feature>
<accession>A0AAW0H9I4</accession>
<protein>
    <submittedName>
        <fullName evidence="3">Uncharacterized protein</fullName>
    </submittedName>
</protein>
<evidence type="ECO:0000256" key="1">
    <source>
        <dbReference type="SAM" id="MobiDB-lite"/>
    </source>
</evidence>
<feature type="compositionally biased region" description="Acidic residues" evidence="1">
    <location>
        <begin position="173"/>
        <end position="188"/>
    </location>
</feature>
<keyword evidence="4" id="KW-1185">Reference proteome</keyword>
<sequence>MAYISYQDWAVGGLCSRADIDEDLVLREEFLIIVLFSLEWLIFVGFLGFLIFQIILQIFWQNEEKQEVDDIAMLQEQEEKGDEYGVNKYEEDGEFEFQCGEHFYEDLDFVEYVNEEDSEEEDDDDSGTSSVCLTVDRLLNEEVKYKLSYYFHDLGILESQSVVTDEPIASECETSDEAFEGISDEEQWGDDKSGDSEGGPFDDRDYEDDHSPECYFPV</sequence>
<keyword evidence="2" id="KW-1133">Transmembrane helix</keyword>
<feature type="region of interest" description="Disordered" evidence="1">
    <location>
        <begin position="170"/>
        <end position="218"/>
    </location>
</feature>
<keyword evidence="2" id="KW-0472">Membrane</keyword>
<dbReference type="Proteomes" id="UP001488838">
    <property type="component" value="Unassembled WGS sequence"/>
</dbReference>
<evidence type="ECO:0000313" key="3">
    <source>
        <dbReference type="EMBL" id="KAK7799323.1"/>
    </source>
</evidence>
<name>A0AAW0H9I4_MYOGA</name>
<proteinExistence type="predicted"/>
<dbReference type="AlphaFoldDB" id="A0AAW0H9I4"/>
<feature type="compositionally biased region" description="Basic and acidic residues" evidence="1">
    <location>
        <begin position="189"/>
        <end position="212"/>
    </location>
</feature>
<dbReference type="EMBL" id="JBBHLL010000625">
    <property type="protein sequence ID" value="KAK7799323.1"/>
    <property type="molecule type" value="Genomic_DNA"/>
</dbReference>
<gene>
    <name evidence="3" type="ORF">U0070_008046</name>
</gene>
<keyword evidence="2" id="KW-0812">Transmembrane</keyword>
<comment type="caution">
    <text evidence="3">The sequence shown here is derived from an EMBL/GenBank/DDBJ whole genome shotgun (WGS) entry which is preliminary data.</text>
</comment>
<evidence type="ECO:0000313" key="4">
    <source>
        <dbReference type="Proteomes" id="UP001488838"/>
    </source>
</evidence>
<reference evidence="3 4" key="1">
    <citation type="journal article" date="2023" name="bioRxiv">
        <title>Conserved and derived expression patterns and positive selection on dental genes reveal complex evolutionary context of ever-growing rodent molars.</title>
        <authorList>
            <person name="Calamari Z.T."/>
            <person name="Song A."/>
            <person name="Cohen E."/>
            <person name="Akter M."/>
            <person name="Roy R.D."/>
            <person name="Hallikas O."/>
            <person name="Christensen M.M."/>
            <person name="Li P."/>
            <person name="Marangoni P."/>
            <person name="Jernvall J."/>
            <person name="Klein O.D."/>
        </authorList>
    </citation>
    <scope>NUCLEOTIDE SEQUENCE [LARGE SCALE GENOMIC DNA]</scope>
    <source>
        <strain evidence="3">V071</strain>
    </source>
</reference>
<organism evidence="3 4">
    <name type="scientific">Myodes glareolus</name>
    <name type="common">Bank vole</name>
    <name type="synonym">Clethrionomys glareolus</name>
    <dbReference type="NCBI Taxonomy" id="447135"/>
    <lineage>
        <taxon>Eukaryota</taxon>
        <taxon>Metazoa</taxon>
        <taxon>Chordata</taxon>
        <taxon>Craniata</taxon>
        <taxon>Vertebrata</taxon>
        <taxon>Euteleostomi</taxon>
        <taxon>Mammalia</taxon>
        <taxon>Eutheria</taxon>
        <taxon>Euarchontoglires</taxon>
        <taxon>Glires</taxon>
        <taxon>Rodentia</taxon>
        <taxon>Myomorpha</taxon>
        <taxon>Muroidea</taxon>
        <taxon>Cricetidae</taxon>
        <taxon>Arvicolinae</taxon>
        <taxon>Myodes</taxon>
    </lineage>
</organism>
<evidence type="ECO:0000256" key="2">
    <source>
        <dbReference type="SAM" id="Phobius"/>
    </source>
</evidence>